<organism evidence="1 2">
    <name type="scientific">Dioscorea alata</name>
    <name type="common">Purple yam</name>
    <dbReference type="NCBI Taxonomy" id="55571"/>
    <lineage>
        <taxon>Eukaryota</taxon>
        <taxon>Viridiplantae</taxon>
        <taxon>Streptophyta</taxon>
        <taxon>Embryophyta</taxon>
        <taxon>Tracheophyta</taxon>
        <taxon>Spermatophyta</taxon>
        <taxon>Magnoliopsida</taxon>
        <taxon>Liliopsida</taxon>
        <taxon>Dioscoreales</taxon>
        <taxon>Dioscoreaceae</taxon>
        <taxon>Dioscorea</taxon>
    </lineage>
</organism>
<comment type="caution">
    <text evidence="1">The sequence shown here is derived from an EMBL/GenBank/DDBJ whole genome shotgun (WGS) entry which is preliminary data.</text>
</comment>
<reference evidence="2" key="1">
    <citation type="journal article" date="2022" name="Nat. Commun.">
        <title>Chromosome evolution and the genetic basis of agronomically important traits in greater yam.</title>
        <authorList>
            <person name="Bredeson J.V."/>
            <person name="Lyons J.B."/>
            <person name="Oniyinde I.O."/>
            <person name="Okereke N.R."/>
            <person name="Kolade O."/>
            <person name="Nnabue I."/>
            <person name="Nwadili C.O."/>
            <person name="Hribova E."/>
            <person name="Parker M."/>
            <person name="Nwogha J."/>
            <person name="Shu S."/>
            <person name="Carlson J."/>
            <person name="Kariba R."/>
            <person name="Muthemba S."/>
            <person name="Knop K."/>
            <person name="Barton G.J."/>
            <person name="Sherwood A.V."/>
            <person name="Lopez-Montes A."/>
            <person name="Asiedu R."/>
            <person name="Jamnadass R."/>
            <person name="Muchugi A."/>
            <person name="Goodstein D."/>
            <person name="Egesi C.N."/>
            <person name="Featherston J."/>
            <person name="Asfaw A."/>
            <person name="Simpson G.G."/>
            <person name="Dolezel J."/>
            <person name="Hendre P.S."/>
            <person name="Van Deynze A."/>
            <person name="Kumar P.L."/>
            <person name="Obidiegwu J.E."/>
            <person name="Bhattacharjee R."/>
            <person name="Rokhsar D.S."/>
        </authorList>
    </citation>
    <scope>NUCLEOTIDE SEQUENCE [LARGE SCALE GENOMIC DNA]</scope>
    <source>
        <strain evidence="2">cv. TDa95/00328</strain>
    </source>
</reference>
<dbReference type="Proteomes" id="UP000827976">
    <property type="component" value="Chromosome 13"/>
</dbReference>
<accession>A0ACB7UX20</accession>
<gene>
    <name evidence="1" type="ORF">IHE45_13G030300</name>
</gene>
<protein>
    <submittedName>
        <fullName evidence="1">Beta-beta-alpha zinc fingers domain-containing protein</fullName>
    </submittedName>
</protein>
<sequence length="178" mass="19253">MYAKCKSSYFANQEEYLAYCLVMLAKSDEAHLRAPPPPPKLAFKCSVCGKEFSSYQALGGHKSSHRGPTEGHESRVVNSSINDTSLSLSGGSRVSGGDKGHKCSICYRSFASGQALGGHKRCHYWESSTTSSSSAGIKGFDLNLPPLPEFGGVRSWIMGEEEEVQSPSPFKKPRLVVS</sequence>
<evidence type="ECO:0000313" key="2">
    <source>
        <dbReference type="Proteomes" id="UP000827976"/>
    </source>
</evidence>
<proteinExistence type="predicted"/>
<evidence type="ECO:0000313" key="1">
    <source>
        <dbReference type="EMBL" id="KAH7665374.1"/>
    </source>
</evidence>
<name>A0ACB7UX20_DIOAL</name>
<keyword evidence="2" id="KW-1185">Reference proteome</keyword>
<dbReference type="EMBL" id="CM037023">
    <property type="protein sequence ID" value="KAH7665374.1"/>
    <property type="molecule type" value="Genomic_DNA"/>
</dbReference>